<proteinExistence type="predicted"/>
<name>A0YES7_9GAMM</name>
<accession>A0YES7</accession>
<evidence type="ECO:0000313" key="6">
    <source>
        <dbReference type="Proteomes" id="UP000004931"/>
    </source>
</evidence>
<dbReference type="PANTHER" id="PTHR43343">
    <property type="entry name" value="PEPTIDASE S12"/>
    <property type="match status" value="1"/>
</dbReference>
<comment type="caution">
    <text evidence="5">The sequence shown here is derived from an EMBL/GenBank/DDBJ whole genome shotgun (WGS) entry which is preliminary data.</text>
</comment>
<evidence type="ECO:0000256" key="2">
    <source>
        <dbReference type="ARBA" id="ARBA00022801"/>
    </source>
</evidence>
<keyword evidence="3" id="KW-0472">Membrane</keyword>
<dbReference type="PANTHER" id="PTHR43343:SF3">
    <property type="entry name" value="PROTEASE DO-LIKE 8, CHLOROPLASTIC"/>
    <property type="match status" value="1"/>
</dbReference>
<dbReference type="InterPro" id="IPR036034">
    <property type="entry name" value="PDZ_sf"/>
</dbReference>
<dbReference type="PROSITE" id="PS50106">
    <property type="entry name" value="PDZ"/>
    <property type="match status" value="1"/>
</dbReference>
<sequence length="382" mass="40668">MIRLYPLVLFLRWPVVVGLLTAIIVLDFFPDLVTRQPSIKPSSFATPLPVSSPHSYSAAVKRAAPAVVNIYTSKIVKQKRPSPLQKYFLNRNSPQQKQQDRVQRSLGSGIIINPDGYILTNNHVIKDAIEIRVQLQDGREALASVVGTDPETDLAALKINLDKLENIPIGDPSQAMVGDVVLAIGNPYGFGHTVTQGIISATGRYGLRLTAYEGYIQTDAAINPGNSGGALVDAQGNLLGINTVIQTSSGGSQGIGLAIPSDLALRIMSDLIQYGKAIRGWLGVEVPESIPAEIAEQYSLAPNTGIIITSLYPGGPAEASGLLLGDIITSINGQAVNNGQVAMNFIAATRPSETVAFEALREGNRINISVMMGSRPQPTTKP</sequence>
<gene>
    <name evidence="5" type="ORF">GP2143_00247</name>
</gene>
<dbReference type="Gene3D" id="2.30.42.10">
    <property type="match status" value="1"/>
</dbReference>
<organism evidence="5 6">
    <name type="scientific">marine gamma proteobacterium HTCC2143</name>
    <dbReference type="NCBI Taxonomy" id="247633"/>
    <lineage>
        <taxon>Bacteria</taxon>
        <taxon>Pseudomonadati</taxon>
        <taxon>Pseudomonadota</taxon>
        <taxon>Gammaproteobacteria</taxon>
        <taxon>Cellvibrionales</taxon>
        <taxon>Spongiibacteraceae</taxon>
        <taxon>BD1-7 clade</taxon>
    </lineage>
</organism>
<keyword evidence="3" id="KW-1133">Transmembrane helix</keyword>
<dbReference type="SUPFAM" id="SSF50156">
    <property type="entry name" value="PDZ domain-like"/>
    <property type="match status" value="1"/>
</dbReference>
<evidence type="ECO:0000256" key="1">
    <source>
        <dbReference type="ARBA" id="ARBA00022670"/>
    </source>
</evidence>
<dbReference type="eggNOG" id="COG0265">
    <property type="taxonomic scope" value="Bacteria"/>
</dbReference>
<dbReference type="OrthoDB" id="9758917at2"/>
<dbReference type="InterPro" id="IPR001940">
    <property type="entry name" value="Peptidase_S1C"/>
</dbReference>
<keyword evidence="2" id="KW-0378">Hydrolase</keyword>
<dbReference type="AlphaFoldDB" id="A0YES7"/>
<reference evidence="5 6" key="1">
    <citation type="journal article" date="2010" name="J. Bacteriol.">
        <title>Genome sequence of the oligotrophic marine Gammaproteobacterium HTCC2143, isolated from the Oregon Coast.</title>
        <authorList>
            <person name="Oh H.M."/>
            <person name="Kang I."/>
            <person name="Ferriera S."/>
            <person name="Giovannoni S.J."/>
            <person name="Cho J.C."/>
        </authorList>
    </citation>
    <scope>NUCLEOTIDE SEQUENCE [LARGE SCALE GENOMIC DNA]</scope>
    <source>
        <strain evidence="5 6">HTCC2143</strain>
    </source>
</reference>
<dbReference type="Pfam" id="PF00595">
    <property type="entry name" value="PDZ"/>
    <property type="match status" value="1"/>
</dbReference>
<dbReference type="Gene3D" id="2.40.10.120">
    <property type="match status" value="1"/>
</dbReference>
<protein>
    <submittedName>
        <fullName evidence="5">Peptidase S1, chymotrypsin:PDZ/DHR/GLGF</fullName>
    </submittedName>
</protein>
<dbReference type="InterPro" id="IPR051201">
    <property type="entry name" value="Chloro_Bact_Ser_Proteases"/>
</dbReference>
<dbReference type="Proteomes" id="UP000004931">
    <property type="component" value="Unassembled WGS sequence"/>
</dbReference>
<keyword evidence="6" id="KW-1185">Reference proteome</keyword>
<dbReference type="GO" id="GO:0004252">
    <property type="term" value="F:serine-type endopeptidase activity"/>
    <property type="evidence" value="ECO:0007669"/>
    <property type="project" value="InterPro"/>
</dbReference>
<keyword evidence="1" id="KW-0645">Protease</keyword>
<dbReference type="SUPFAM" id="SSF50494">
    <property type="entry name" value="Trypsin-like serine proteases"/>
    <property type="match status" value="1"/>
</dbReference>
<feature type="transmembrane region" description="Helical" evidence="3">
    <location>
        <begin position="7"/>
        <end position="29"/>
    </location>
</feature>
<evidence type="ECO:0000256" key="3">
    <source>
        <dbReference type="SAM" id="Phobius"/>
    </source>
</evidence>
<dbReference type="PRINTS" id="PR00834">
    <property type="entry name" value="PROTEASES2C"/>
</dbReference>
<keyword evidence="3" id="KW-0812">Transmembrane</keyword>
<evidence type="ECO:0000259" key="4">
    <source>
        <dbReference type="PROSITE" id="PS50106"/>
    </source>
</evidence>
<dbReference type="InterPro" id="IPR009003">
    <property type="entry name" value="Peptidase_S1_PA"/>
</dbReference>
<dbReference type="SMART" id="SM00228">
    <property type="entry name" value="PDZ"/>
    <property type="match status" value="1"/>
</dbReference>
<dbReference type="STRING" id="247633.GP2143_00247"/>
<dbReference type="Pfam" id="PF13365">
    <property type="entry name" value="Trypsin_2"/>
    <property type="match status" value="1"/>
</dbReference>
<dbReference type="EMBL" id="AAVT01000007">
    <property type="protein sequence ID" value="EAW30522.1"/>
    <property type="molecule type" value="Genomic_DNA"/>
</dbReference>
<dbReference type="GO" id="GO:0006508">
    <property type="term" value="P:proteolysis"/>
    <property type="evidence" value="ECO:0007669"/>
    <property type="project" value="UniProtKB-KW"/>
</dbReference>
<evidence type="ECO:0000313" key="5">
    <source>
        <dbReference type="EMBL" id="EAW30522.1"/>
    </source>
</evidence>
<dbReference type="InterPro" id="IPR001478">
    <property type="entry name" value="PDZ"/>
</dbReference>
<feature type="domain" description="PDZ" evidence="4">
    <location>
        <begin position="271"/>
        <end position="338"/>
    </location>
</feature>